<feature type="domain" description="PDZ" evidence="9">
    <location>
        <begin position="272"/>
        <end position="361"/>
    </location>
</feature>
<protein>
    <submittedName>
        <fullName evidence="10">Serine protease</fullName>
    </submittedName>
</protein>
<feature type="active site" description="Charge relay system" evidence="6">
    <location>
        <position position="123"/>
    </location>
</feature>
<dbReference type="InterPro" id="IPR009003">
    <property type="entry name" value="Peptidase_S1_PA"/>
</dbReference>
<keyword evidence="2 8" id="KW-0732">Signal</keyword>
<dbReference type="EMBL" id="NXLQ01000001">
    <property type="protein sequence ID" value="RDU67516.1"/>
    <property type="molecule type" value="Genomic_DNA"/>
</dbReference>
<dbReference type="Gene3D" id="2.30.42.10">
    <property type="match status" value="2"/>
</dbReference>
<accession>A0A3D8IRG1</accession>
<dbReference type="SUPFAM" id="SSF50156">
    <property type="entry name" value="PDZ domain-like"/>
    <property type="match status" value="2"/>
</dbReference>
<dbReference type="InterPro" id="IPR051201">
    <property type="entry name" value="Chloro_Bact_Ser_Proteases"/>
</dbReference>
<evidence type="ECO:0000256" key="2">
    <source>
        <dbReference type="ARBA" id="ARBA00022729"/>
    </source>
</evidence>
<feature type="chain" id="PRO_5038459341" evidence="8">
    <location>
        <begin position="34"/>
        <end position="493"/>
    </location>
</feature>
<feature type="active site" description="Charge relay system" evidence="6">
    <location>
        <position position="228"/>
    </location>
</feature>
<dbReference type="Pfam" id="PF13365">
    <property type="entry name" value="Trypsin_2"/>
    <property type="match status" value="1"/>
</dbReference>
<dbReference type="OrthoDB" id="9758917at2"/>
<dbReference type="GO" id="GO:0006508">
    <property type="term" value="P:proteolysis"/>
    <property type="evidence" value="ECO:0007669"/>
    <property type="project" value="UniProtKB-KW"/>
</dbReference>
<gene>
    <name evidence="10" type="ORF">CQA53_00365</name>
</gene>
<dbReference type="InterPro" id="IPR001940">
    <property type="entry name" value="Peptidase_S1C"/>
</dbReference>
<evidence type="ECO:0000313" key="11">
    <source>
        <dbReference type="Proteomes" id="UP000256379"/>
    </source>
</evidence>
<dbReference type="SMART" id="SM00228">
    <property type="entry name" value="PDZ"/>
    <property type="match status" value="2"/>
</dbReference>
<feature type="active site" description="Charge relay system" evidence="6">
    <location>
        <position position="154"/>
    </location>
</feature>
<keyword evidence="11" id="KW-1185">Reference proteome</keyword>
<dbReference type="AlphaFoldDB" id="A0A3D8IRG1"/>
<feature type="binding site" evidence="7">
    <location>
        <position position="154"/>
    </location>
    <ligand>
        <name>substrate</name>
    </ligand>
</feature>
<dbReference type="Proteomes" id="UP000256379">
    <property type="component" value="Unassembled WGS sequence"/>
</dbReference>
<organism evidence="10 11">
    <name type="scientific">Helicobacter didelphidarum</name>
    <dbReference type="NCBI Taxonomy" id="2040648"/>
    <lineage>
        <taxon>Bacteria</taxon>
        <taxon>Pseudomonadati</taxon>
        <taxon>Campylobacterota</taxon>
        <taxon>Epsilonproteobacteria</taxon>
        <taxon>Campylobacterales</taxon>
        <taxon>Helicobacteraceae</taxon>
        <taxon>Helicobacter</taxon>
    </lineage>
</organism>
<evidence type="ECO:0000256" key="5">
    <source>
        <dbReference type="ARBA" id="ARBA00022825"/>
    </source>
</evidence>
<dbReference type="PANTHER" id="PTHR43343">
    <property type="entry name" value="PEPTIDASE S12"/>
    <property type="match status" value="1"/>
</dbReference>
<dbReference type="Pfam" id="PF13180">
    <property type="entry name" value="PDZ_2"/>
    <property type="match status" value="2"/>
</dbReference>
<evidence type="ECO:0000256" key="3">
    <source>
        <dbReference type="ARBA" id="ARBA00022737"/>
    </source>
</evidence>
<dbReference type="PRINTS" id="PR00834">
    <property type="entry name" value="PROTEASES2C"/>
</dbReference>
<dbReference type="PROSITE" id="PS50106">
    <property type="entry name" value="PDZ"/>
    <property type="match status" value="1"/>
</dbReference>
<evidence type="ECO:0000259" key="9">
    <source>
        <dbReference type="PROSITE" id="PS50106"/>
    </source>
</evidence>
<evidence type="ECO:0000256" key="6">
    <source>
        <dbReference type="PIRSR" id="PIRSR611782-1"/>
    </source>
</evidence>
<dbReference type="PANTHER" id="PTHR43343:SF3">
    <property type="entry name" value="PROTEASE DO-LIKE 8, CHLOROPLASTIC"/>
    <property type="match status" value="1"/>
</dbReference>
<dbReference type="Gene3D" id="2.40.10.120">
    <property type="match status" value="1"/>
</dbReference>
<feature type="signal peptide" evidence="8">
    <location>
        <begin position="1"/>
        <end position="33"/>
    </location>
</feature>
<feature type="binding site" evidence="7">
    <location>
        <position position="73"/>
    </location>
    <ligand>
        <name>substrate</name>
    </ligand>
</feature>
<sequence length="493" mass="53273">MKEQIDNTQQKIFKKTFINLLFVLPLSFSLSHAFTDAPQFNRTSPNGPGANMVASYHDAIKNATRAVVNITTEKKVGSLENSPFNDPFFRQFFGDMVPQDKLQGGIGSGVIITSNGFIVTNSHVVKDADKIFVTLPGDTKKHIAKLIGEDTQSDIAVIKIERNNLPILPFADSNKYAVGDIVFAIGNPFGVGESVTQGIISALNKNGFGISNYENFIQTDASINPGNSGGALIDSRGAFVGMNTAIISRTGGNHGIGFAIPAEMVKNVAAELMRTGKVRRGYLGVSIKDMDSEIANVYGDAQGALIVGMQADSPAQKAGLAVWDLVTAVNGRPTKSAAELRNYIGSLQPNQQITLTIMRKAMKGNQSIPEEKQVTIRLAEQPQNSAQIRNTNEPITPSGNLFDNMRIENLSAQIRRAYRVPNDIDGVLVTEVNPNSKAVNVGFAKGDVIAQIENIPIKNTTDFQNTIQSFSGKTKRILAYNIMTGEVKTIVVQ</sequence>
<reference evidence="10 11" key="1">
    <citation type="submission" date="2018-04" db="EMBL/GenBank/DDBJ databases">
        <title>Novel Campyloabacter and Helicobacter Species and Strains.</title>
        <authorList>
            <person name="Mannion A.J."/>
            <person name="Shen Z."/>
            <person name="Fox J.G."/>
        </authorList>
    </citation>
    <scope>NUCLEOTIDE SEQUENCE [LARGE SCALE GENOMIC DNA]</scope>
    <source>
        <strain evidence="10 11">MIT 17-337</strain>
    </source>
</reference>
<evidence type="ECO:0000256" key="4">
    <source>
        <dbReference type="ARBA" id="ARBA00022801"/>
    </source>
</evidence>
<dbReference type="SUPFAM" id="SSF50494">
    <property type="entry name" value="Trypsin-like serine proteases"/>
    <property type="match status" value="1"/>
</dbReference>
<feature type="binding site" evidence="7">
    <location>
        <position position="123"/>
    </location>
    <ligand>
        <name>substrate</name>
    </ligand>
</feature>
<feature type="binding site" evidence="7">
    <location>
        <begin position="226"/>
        <end position="228"/>
    </location>
    <ligand>
        <name>substrate</name>
    </ligand>
</feature>
<keyword evidence="3" id="KW-0677">Repeat</keyword>
<proteinExistence type="predicted"/>
<dbReference type="NCBIfam" id="TIGR02037">
    <property type="entry name" value="degP_htrA_DO"/>
    <property type="match status" value="1"/>
</dbReference>
<dbReference type="InterPro" id="IPR011782">
    <property type="entry name" value="Pept_S1C_Do"/>
</dbReference>
<dbReference type="InterPro" id="IPR036034">
    <property type="entry name" value="PDZ_sf"/>
</dbReference>
<evidence type="ECO:0000313" key="10">
    <source>
        <dbReference type="EMBL" id="RDU67516.1"/>
    </source>
</evidence>
<evidence type="ECO:0000256" key="8">
    <source>
        <dbReference type="SAM" id="SignalP"/>
    </source>
</evidence>
<comment type="caution">
    <text evidence="10">The sequence shown here is derived from an EMBL/GenBank/DDBJ whole genome shotgun (WGS) entry which is preliminary data.</text>
</comment>
<name>A0A3D8IRG1_9HELI</name>
<keyword evidence="4" id="KW-0378">Hydrolase</keyword>
<keyword evidence="1 10" id="KW-0645">Protease</keyword>
<evidence type="ECO:0000256" key="7">
    <source>
        <dbReference type="PIRSR" id="PIRSR611782-2"/>
    </source>
</evidence>
<keyword evidence="5" id="KW-0720">Serine protease</keyword>
<evidence type="ECO:0000256" key="1">
    <source>
        <dbReference type="ARBA" id="ARBA00022670"/>
    </source>
</evidence>
<dbReference type="GO" id="GO:0004252">
    <property type="term" value="F:serine-type endopeptidase activity"/>
    <property type="evidence" value="ECO:0007669"/>
    <property type="project" value="InterPro"/>
</dbReference>
<dbReference type="InterPro" id="IPR001478">
    <property type="entry name" value="PDZ"/>
</dbReference>